<dbReference type="AlphaFoldDB" id="A0A6G7LUM4"/>
<organism evidence="7 8">
    <name type="scientific">Shewanella chilikensis</name>
    <dbReference type="NCBI Taxonomy" id="558541"/>
    <lineage>
        <taxon>Bacteria</taxon>
        <taxon>Pseudomonadati</taxon>
        <taxon>Pseudomonadota</taxon>
        <taxon>Gammaproteobacteria</taxon>
        <taxon>Alteromonadales</taxon>
        <taxon>Shewanellaceae</taxon>
        <taxon>Shewanella</taxon>
    </lineage>
</organism>
<keyword evidence="3" id="KW-0597">Phosphoprotein</keyword>
<dbReference type="PANTHER" id="PTHR43547:SF2">
    <property type="entry name" value="HYBRID SIGNAL TRANSDUCTION HISTIDINE KINASE C"/>
    <property type="match status" value="1"/>
</dbReference>
<dbReference type="Pfam" id="PF07494">
    <property type="entry name" value="Reg_prop"/>
    <property type="match status" value="2"/>
</dbReference>
<dbReference type="PANTHER" id="PTHR43547">
    <property type="entry name" value="TWO-COMPONENT HISTIDINE KINASE"/>
    <property type="match status" value="1"/>
</dbReference>
<dbReference type="InterPro" id="IPR036890">
    <property type="entry name" value="HATPase_C_sf"/>
</dbReference>
<name>A0A6G7LUM4_9GAMM</name>
<dbReference type="Gene3D" id="1.10.287.130">
    <property type="match status" value="1"/>
</dbReference>
<evidence type="ECO:0000313" key="8">
    <source>
        <dbReference type="Proteomes" id="UP000502117"/>
    </source>
</evidence>
<evidence type="ECO:0000256" key="3">
    <source>
        <dbReference type="ARBA" id="ARBA00022553"/>
    </source>
</evidence>
<dbReference type="SUPFAM" id="SSF63829">
    <property type="entry name" value="Calcium-dependent phosphotriesterase"/>
    <property type="match status" value="2"/>
</dbReference>
<protein>
    <recommendedName>
        <fullName evidence="2">histidine kinase</fullName>
        <ecNumber evidence="2">2.7.13.3</ecNumber>
    </recommendedName>
</protein>
<dbReference type="SUPFAM" id="SSF55785">
    <property type="entry name" value="PYP-like sensor domain (PAS domain)"/>
    <property type="match status" value="1"/>
</dbReference>
<dbReference type="Pfam" id="PF07495">
    <property type="entry name" value="Y_Y_Y"/>
    <property type="match status" value="1"/>
</dbReference>
<dbReference type="Gene3D" id="3.30.565.10">
    <property type="entry name" value="Histidine kinase-like ATPase, C-terminal domain"/>
    <property type="match status" value="1"/>
</dbReference>
<dbReference type="PROSITE" id="PS50113">
    <property type="entry name" value="PAC"/>
    <property type="match status" value="1"/>
</dbReference>
<evidence type="ECO:0000256" key="2">
    <source>
        <dbReference type="ARBA" id="ARBA00012438"/>
    </source>
</evidence>
<feature type="coiled-coil region" evidence="4">
    <location>
        <begin position="913"/>
        <end position="965"/>
    </location>
</feature>
<dbReference type="Pfam" id="PF02518">
    <property type="entry name" value="HATPase_c"/>
    <property type="match status" value="1"/>
</dbReference>
<dbReference type="InterPro" id="IPR013783">
    <property type="entry name" value="Ig-like_fold"/>
</dbReference>
<comment type="catalytic activity">
    <reaction evidence="1">
        <text>ATP + protein L-histidine = ADP + protein N-phospho-L-histidine.</text>
        <dbReference type="EC" id="2.7.13.3"/>
    </reaction>
</comment>
<reference evidence="7 8" key="1">
    <citation type="submission" date="2019-11" db="EMBL/GenBank/DDBJ databases">
        <title>Complete Genome Sequence of Shewanella chilikensis Strain DC57, Isolated from Corroded Seal Rings at a floating production facility in Australia.</title>
        <authorList>
            <person name="Salgar-Chaparro S.J."/>
            <person name="Castillo-Villamizar G.A."/>
            <person name="Poehlein A."/>
            <person name="Daniel R."/>
            <person name="Machuca L."/>
        </authorList>
    </citation>
    <scope>NUCLEOTIDE SEQUENCE [LARGE SCALE GENOMIC DNA]</scope>
    <source>
        <strain evidence="7 8">DC57</strain>
    </source>
</reference>
<dbReference type="InterPro" id="IPR013655">
    <property type="entry name" value="PAS_fold_3"/>
</dbReference>
<feature type="domain" description="Histidine kinase" evidence="5">
    <location>
        <begin position="977"/>
        <end position="1208"/>
    </location>
</feature>
<proteinExistence type="predicted"/>
<dbReference type="InterPro" id="IPR000700">
    <property type="entry name" value="PAS-assoc_C"/>
</dbReference>
<accession>A0A6G7LUM4</accession>
<dbReference type="EMBL" id="CP045857">
    <property type="protein sequence ID" value="QIJ05469.1"/>
    <property type="molecule type" value="Genomic_DNA"/>
</dbReference>
<dbReference type="GO" id="GO:0000155">
    <property type="term" value="F:phosphorelay sensor kinase activity"/>
    <property type="evidence" value="ECO:0007669"/>
    <property type="project" value="TreeGrafter"/>
</dbReference>
<dbReference type="Proteomes" id="UP000502117">
    <property type="component" value="Chromosome"/>
</dbReference>
<dbReference type="Gene3D" id="3.30.450.20">
    <property type="entry name" value="PAS domain"/>
    <property type="match status" value="1"/>
</dbReference>
<gene>
    <name evidence="7" type="ORF">GII14_15845</name>
</gene>
<dbReference type="PRINTS" id="PR00344">
    <property type="entry name" value="BCTRLSENSOR"/>
</dbReference>
<dbReference type="Pfam" id="PF08447">
    <property type="entry name" value="PAS_3"/>
    <property type="match status" value="1"/>
</dbReference>
<evidence type="ECO:0000259" key="6">
    <source>
        <dbReference type="PROSITE" id="PS50113"/>
    </source>
</evidence>
<evidence type="ECO:0000256" key="4">
    <source>
        <dbReference type="SAM" id="Coils"/>
    </source>
</evidence>
<dbReference type="SUPFAM" id="SSF55874">
    <property type="entry name" value="ATPase domain of HSP90 chaperone/DNA topoisomerase II/histidine kinase"/>
    <property type="match status" value="1"/>
</dbReference>
<keyword evidence="4" id="KW-0175">Coiled coil</keyword>
<evidence type="ECO:0000259" key="5">
    <source>
        <dbReference type="PROSITE" id="PS50109"/>
    </source>
</evidence>
<dbReference type="InterPro" id="IPR011123">
    <property type="entry name" value="Y_Y_Y"/>
</dbReference>
<evidence type="ECO:0000256" key="1">
    <source>
        <dbReference type="ARBA" id="ARBA00000085"/>
    </source>
</evidence>
<dbReference type="InterPro" id="IPR015943">
    <property type="entry name" value="WD40/YVTN_repeat-like_dom_sf"/>
</dbReference>
<dbReference type="InterPro" id="IPR003594">
    <property type="entry name" value="HATPase_dom"/>
</dbReference>
<dbReference type="Gene3D" id="2.130.10.10">
    <property type="entry name" value="YVTN repeat-like/Quinoprotein amine dehydrogenase"/>
    <property type="match status" value="3"/>
</dbReference>
<sequence length="1216" mass="137198">MRISALLLLFTALWCLDSLTPSLGYRPVLEQFQAEDGLSMNTVNDLATDDRGHLWIATQAGLNRFDGEHFRLYSKQDAPYGPSGNHIERLLFSSQDELWLLTLSDGLNLYHPDSGRFEILGAEADLPLTGIRELAEDKQGMLWLLMDDAKVWRYDPKRRQRLGSQQLQTYAVSQLRFYATPSGDLYLAGDSLWQLDDSKSWQQMTILPALAQVESLIQAKDGSLWLAGKGALWHWSLGTEVVPYSINQLGDAGIRHMVLDPQQRLWLAVDKFGLVRFTPQTRELLWQPNSDGKTIQTLHLDDSNQLWIATKGAGLGKLDLNQEAMGKLLPNSFESHNLGNGDVRAIFRDHLGQLWVGTASGLYQALESDSGKIQGFKPSPLASQLLDKAFIGFIKEDSQGRLWIGTRGEGLLIFNAERDSYLHYRHQANEPGSLPANTLYSLTFDQSGIAWIATKEAGVSRYLGIEKGFAAPDATPLPKTETTSILEDDGGNIWITSYGEGLFRLKPDGSISHWSTDTEIPLPSKHLFSIYQHPDGQLWIASSDGVFSFTPHSGQYQMFDRQHGLIGDVAYLMQHDADNKLWIGSASGLSWLDPAAGTSRNFAYEDGLQAKEFNFSAGFLDRDGSLFLGGVKGLNHIHPSAITARKPPEQPIIDELQALGQTQEHAPKPWSRQKLVLGVDALPLSLKFHSPNLHHARHLEYQYKLEGLQQEWLNTQGARTAFFPTLKPGDYRFMVRAVDVDGNTSPAQSLQLSITPRPWQSPWAYTIYSLLLLSLIFGFAYNRWQKFIEQQKLLQQVASSEQKLQLALIGSGDEFWDWDLRTQQAKRNNAFLWYPEPETHLKDTLERCVHPEDLPLIWPEIDACLHKGRQEFELSYRGKTRDERWLWVLNRGRVMTRDQKGRPLRITGTIKDIQKLKETESALRRFNQELELRVKQRTEALQQSNDELNHTLEALQLAQSELLDKEKMATLGGLVASITHEVNTPIGICVTAASHLAENVKAFNKRFYAEDVDQQDFEQYQNEVVDCSRLMLTNLERAAKLIRSFKQLSVDQSHEELREFNLGHYLDEIFLSLNPMLHRSPHKYSYQCPADITLYATPGVFYQIISNLFTNSLVHAFPEGSEGQMSLDVNRSDCGIELVYRDDGCGMNTEVQQNIFVPFFTTKRGQGGSGLGMNIVYNLVTQVLGGEIRLISAPGHGSEFRIILPNDIEASSRASQ</sequence>
<feature type="domain" description="PAC" evidence="6">
    <location>
        <begin position="870"/>
        <end position="925"/>
    </location>
</feature>
<dbReference type="KEGG" id="schk:GII14_15845"/>
<dbReference type="Gene3D" id="2.60.40.10">
    <property type="entry name" value="Immunoglobulins"/>
    <property type="match status" value="1"/>
</dbReference>
<dbReference type="InterPro" id="IPR004358">
    <property type="entry name" value="Sig_transdc_His_kin-like_C"/>
</dbReference>
<dbReference type="InterPro" id="IPR005467">
    <property type="entry name" value="His_kinase_dom"/>
</dbReference>
<dbReference type="SMART" id="SM00387">
    <property type="entry name" value="HATPase_c"/>
    <property type="match status" value="1"/>
</dbReference>
<dbReference type="InterPro" id="IPR035965">
    <property type="entry name" value="PAS-like_dom_sf"/>
</dbReference>
<evidence type="ECO:0000313" key="7">
    <source>
        <dbReference type="EMBL" id="QIJ05469.1"/>
    </source>
</evidence>
<dbReference type="EC" id="2.7.13.3" evidence="2"/>
<dbReference type="RefSeq" id="WP_165565418.1">
    <property type="nucleotide sequence ID" value="NZ_CP045857.1"/>
</dbReference>
<dbReference type="InterPro" id="IPR011110">
    <property type="entry name" value="Reg_prop"/>
</dbReference>
<dbReference type="PROSITE" id="PS50109">
    <property type="entry name" value="HIS_KIN"/>
    <property type="match status" value="1"/>
</dbReference>